<dbReference type="PANTHER" id="PTHR33734">
    <property type="entry name" value="LYSM DOMAIN-CONTAINING GPI-ANCHORED PROTEIN 2"/>
    <property type="match status" value="1"/>
</dbReference>
<keyword evidence="5" id="KW-1185">Reference proteome</keyword>
<organism evidence="4 5">
    <name type="scientific">Ceratopteris richardii</name>
    <name type="common">Triangle waterfern</name>
    <dbReference type="NCBI Taxonomy" id="49495"/>
    <lineage>
        <taxon>Eukaryota</taxon>
        <taxon>Viridiplantae</taxon>
        <taxon>Streptophyta</taxon>
        <taxon>Embryophyta</taxon>
        <taxon>Tracheophyta</taxon>
        <taxon>Polypodiopsida</taxon>
        <taxon>Polypodiidae</taxon>
        <taxon>Polypodiales</taxon>
        <taxon>Pteridineae</taxon>
        <taxon>Pteridaceae</taxon>
        <taxon>Parkerioideae</taxon>
        <taxon>Ceratopteris</taxon>
    </lineage>
</organism>
<accession>A0A8T2R5F1</accession>
<feature type="region of interest" description="Disordered" evidence="1">
    <location>
        <begin position="140"/>
        <end position="162"/>
    </location>
</feature>
<dbReference type="AlphaFoldDB" id="A0A8T2R5F1"/>
<comment type="caution">
    <text evidence="4">The sequence shown here is derived from an EMBL/GenBank/DDBJ whole genome shotgun (WGS) entry which is preliminary data.</text>
</comment>
<dbReference type="EMBL" id="CM035434">
    <property type="protein sequence ID" value="KAH7291209.1"/>
    <property type="molecule type" value="Genomic_DNA"/>
</dbReference>
<dbReference type="PROSITE" id="PS51782">
    <property type="entry name" value="LYSM"/>
    <property type="match status" value="1"/>
</dbReference>
<dbReference type="CDD" id="cd00118">
    <property type="entry name" value="LysM"/>
    <property type="match status" value="1"/>
</dbReference>
<dbReference type="PANTHER" id="PTHR33734:SF26">
    <property type="entry name" value="LYSM DOMAIN-CONTAINING PROTEIN"/>
    <property type="match status" value="1"/>
</dbReference>
<protein>
    <recommendedName>
        <fullName evidence="3">LysM domain-containing protein</fullName>
    </recommendedName>
</protein>
<sequence>MSSGNDGKEGKEAVISKATAAAVAVGVAWGILRFVKARKEEDALIQEYYGDREDFVVPDGDDRDDFDMEEIYIERRIEFMEAEPPTLTPAVELSPHADETASIAKEEVKILETPKNPVPPNQPVDEKPWFLRLFEPRNTERKPKLSTNESFSFNGSKAKDSQSYDIKKGDTLWAISRKYGIPLKALKEANGLQGDTIYAGDKLIIPTE</sequence>
<dbReference type="InterPro" id="IPR018392">
    <property type="entry name" value="LysM"/>
</dbReference>
<evidence type="ECO:0000313" key="4">
    <source>
        <dbReference type="EMBL" id="KAH7291210.1"/>
    </source>
</evidence>
<dbReference type="InterPro" id="IPR036779">
    <property type="entry name" value="LysM_dom_sf"/>
</dbReference>
<name>A0A8T2R5F1_CERRI</name>
<evidence type="ECO:0000259" key="3">
    <source>
        <dbReference type="PROSITE" id="PS51782"/>
    </source>
</evidence>
<dbReference type="OMA" id="HDAESHV"/>
<dbReference type="SMART" id="SM00257">
    <property type="entry name" value="LysM"/>
    <property type="match status" value="1"/>
</dbReference>
<feature type="domain" description="LysM" evidence="3">
    <location>
        <begin position="162"/>
        <end position="205"/>
    </location>
</feature>
<keyword evidence="2" id="KW-0472">Membrane</keyword>
<dbReference type="EMBL" id="CM035434">
    <property type="protein sequence ID" value="KAH7291208.1"/>
    <property type="molecule type" value="Genomic_DNA"/>
</dbReference>
<proteinExistence type="predicted"/>
<evidence type="ECO:0000256" key="1">
    <source>
        <dbReference type="SAM" id="MobiDB-lite"/>
    </source>
</evidence>
<dbReference type="Gene3D" id="3.10.350.10">
    <property type="entry name" value="LysM domain"/>
    <property type="match status" value="1"/>
</dbReference>
<dbReference type="Proteomes" id="UP000825935">
    <property type="component" value="Chromosome 29"/>
</dbReference>
<feature type="compositionally biased region" description="Polar residues" evidence="1">
    <location>
        <begin position="145"/>
        <end position="155"/>
    </location>
</feature>
<feature type="transmembrane region" description="Helical" evidence="2">
    <location>
        <begin position="14"/>
        <end position="35"/>
    </location>
</feature>
<dbReference type="Pfam" id="PF01476">
    <property type="entry name" value="LysM"/>
    <property type="match status" value="1"/>
</dbReference>
<dbReference type="EMBL" id="CM035434">
    <property type="protein sequence ID" value="KAH7291210.1"/>
    <property type="molecule type" value="Genomic_DNA"/>
</dbReference>
<evidence type="ECO:0000313" key="5">
    <source>
        <dbReference type="Proteomes" id="UP000825935"/>
    </source>
</evidence>
<keyword evidence="2" id="KW-1133">Transmembrane helix</keyword>
<dbReference type="OrthoDB" id="2107166at2759"/>
<reference evidence="4" key="1">
    <citation type="submission" date="2021-08" db="EMBL/GenBank/DDBJ databases">
        <title>WGS assembly of Ceratopteris richardii.</title>
        <authorList>
            <person name="Marchant D.B."/>
            <person name="Chen G."/>
            <person name="Jenkins J."/>
            <person name="Shu S."/>
            <person name="Leebens-Mack J."/>
            <person name="Grimwood J."/>
            <person name="Schmutz J."/>
            <person name="Soltis P."/>
            <person name="Soltis D."/>
            <person name="Chen Z.-H."/>
        </authorList>
    </citation>
    <scope>NUCLEOTIDE SEQUENCE</scope>
    <source>
        <strain evidence="4">Whitten #5841</strain>
        <tissue evidence="4">Leaf</tissue>
    </source>
</reference>
<dbReference type="EMBL" id="CM035434">
    <property type="protein sequence ID" value="KAH7291211.1"/>
    <property type="molecule type" value="Genomic_DNA"/>
</dbReference>
<keyword evidence="2" id="KW-0812">Transmembrane</keyword>
<gene>
    <name evidence="4" type="ORF">KP509_29G006500</name>
</gene>
<evidence type="ECO:0000256" key="2">
    <source>
        <dbReference type="SAM" id="Phobius"/>
    </source>
</evidence>
<dbReference type="SUPFAM" id="SSF54106">
    <property type="entry name" value="LysM domain"/>
    <property type="match status" value="1"/>
</dbReference>